<dbReference type="PANTHER" id="PTHR43761">
    <property type="entry name" value="D-ISOMER SPECIFIC 2-HYDROXYACID DEHYDROGENASE FAMILY PROTEIN (AFU_ORTHOLOGUE AFUA_1G13630)"/>
    <property type="match status" value="1"/>
</dbReference>
<accession>A0ABW7N3T5</accession>
<protein>
    <submittedName>
        <fullName evidence="7">D-2-hydroxyacid dehydrogenase</fullName>
    </submittedName>
</protein>
<evidence type="ECO:0000313" key="7">
    <source>
        <dbReference type="EMBL" id="MFH6982270.1"/>
    </source>
</evidence>
<dbReference type="Gene3D" id="3.40.50.720">
    <property type="entry name" value="NAD(P)-binding Rossmann-like Domain"/>
    <property type="match status" value="2"/>
</dbReference>
<dbReference type="InterPro" id="IPR029753">
    <property type="entry name" value="D-isomer_DH_CS"/>
</dbReference>
<feature type="domain" description="D-isomer specific 2-hydroxyacid dehydrogenase NAD-binding" evidence="6">
    <location>
        <begin position="109"/>
        <end position="288"/>
    </location>
</feature>
<evidence type="ECO:0000256" key="3">
    <source>
        <dbReference type="ARBA" id="ARBA00023027"/>
    </source>
</evidence>
<dbReference type="Pfam" id="PF02826">
    <property type="entry name" value="2-Hacid_dh_C"/>
    <property type="match status" value="1"/>
</dbReference>
<evidence type="ECO:0000256" key="4">
    <source>
        <dbReference type="RuleBase" id="RU003719"/>
    </source>
</evidence>
<evidence type="ECO:0000259" key="5">
    <source>
        <dbReference type="Pfam" id="PF00389"/>
    </source>
</evidence>
<reference evidence="7 8" key="1">
    <citation type="journal article" date="2013" name="Int. J. Syst. Evol. Microbiol.">
        <title>Marinoscillum luteum sp. nov., isolated from marine sediment.</title>
        <authorList>
            <person name="Cha I.T."/>
            <person name="Park S.J."/>
            <person name="Kim S.J."/>
            <person name="Kim J.G."/>
            <person name="Jung M.Y."/>
            <person name="Shin K.S."/>
            <person name="Kwon K.K."/>
            <person name="Yang S.H."/>
            <person name="Seo Y.S."/>
            <person name="Rhee S.K."/>
        </authorList>
    </citation>
    <scope>NUCLEOTIDE SEQUENCE [LARGE SCALE GENOMIC DNA]</scope>
    <source>
        <strain evidence="7 8">KCTC 23939</strain>
    </source>
</reference>
<proteinExistence type="inferred from homology"/>
<dbReference type="PROSITE" id="PS00670">
    <property type="entry name" value="D_2_HYDROXYACID_DH_2"/>
    <property type="match status" value="1"/>
</dbReference>
<dbReference type="Proteomes" id="UP001610063">
    <property type="component" value="Unassembled WGS sequence"/>
</dbReference>
<feature type="domain" description="D-isomer specific 2-hydroxyacid dehydrogenase catalytic" evidence="5">
    <location>
        <begin position="26"/>
        <end position="313"/>
    </location>
</feature>
<name>A0ABW7N3T5_9BACT</name>
<evidence type="ECO:0000313" key="8">
    <source>
        <dbReference type="Proteomes" id="UP001610063"/>
    </source>
</evidence>
<dbReference type="CDD" id="cd12162">
    <property type="entry name" value="2-Hacid_dh_4"/>
    <property type="match status" value="1"/>
</dbReference>
<organism evidence="7 8">
    <name type="scientific">Marinoscillum luteum</name>
    <dbReference type="NCBI Taxonomy" id="861051"/>
    <lineage>
        <taxon>Bacteria</taxon>
        <taxon>Pseudomonadati</taxon>
        <taxon>Bacteroidota</taxon>
        <taxon>Cytophagia</taxon>
        <taxon>Cytophagales</taxon>
        <taxon>Reichenbachiellaceae</taxon>
        <taxon>Marinoscillum</taxon>
    </lineage>
</organism>
<keyword evidence="8" id="KW-1185">Reference proteome</keyword>
<dbReference type="PANTHER" id="PTHR43761:SF1">
    <property type="entry name" value="D-ISOMER SPECIFIC 2-HYDROXYACID DEHYDROGENASE CATALYTIC DOMAIN-CONTAINING PROTEIN-RELATED"/>
    <property type="match status" value="1"/>
</dbReference>
<dbReference type="InterPro" id="IPR036291">
    <property type="entry name" value="NAD(P)-bd_dom_sf"/>
</dbReference>
<dbReference type="SUPFAM" id="SSF52283">
    <property type="entry name" value="Formate/glycerate dehydrogenase catalytic domain-like"/>
    <property type="match status" value="1"/>
</dbReference>
<dbReference type="InterPro" id="IPR050418">
    <property type="entry name" value="D-iso_2-hydroxyacid_DH_PdxB"/>
</dbReference>
<comment type="caution">
    <text evidence="7">The sequence shown here is derived from an EMBL/GenBank/DDBJ whole genome shotgun (WGS) entry which is preliminary data.</text>
</comment>
<dbReference type="EMBL" id="JBIPKE010000011">
    <property type="protein sequence ID" value="MFH6982270.1"/>
    <property type="molecule type" value="Genomic_DNA"/>
</dbReference>
<dbReference type="InterPro" id="IPR006140">
    <property type="entry name" value="D-isomer_DH_NAD-bd"/>
</dbReference>
<dbReference type="SUPFAM" id="SSF51735">
    <property type="entry name" value="NAD(P)-binding Rossmann-fold domains"/>
    <property type="match status" value="1"/>
</dbReference>
<dbReference type="RefSeq" id="WP_395416021.1">
    <property type="nucleotide sequence ID" value="NZ_JBIPKE010000011.1"/>
</dbReference>
<keyword evidence="3" id="KW-0520">NAD</keyword>
<evidence type="ECO:0000259" key="6">
    <source>
        <dbReference type="Pfam" id="PF02826"/>
    </source>
</evidence>
<dbReference type="InterPro" id="IPR006139">
    <property type="entry name" value="D-isomer_2_OHA_DH_cat_dom"/>
</dbReference>
<dbReference type="Pfam" id="PF00389">
    <property type="entry name" value="2-Hacid_dh"/>
    <property type="match status" value="1"/>
</dbReference>
<comment type="similarity">
    <text evidence="1 4">Belongs to the D-isomer specific 2-hydroxyacid dehydrogenase family.</text>
</comment>
<evidence type="ECO:0000256" key="2">
    <source>
        <dbReference type="ARBA" id="ARBA00023002"/>
    </source>
</evidence>
<sequence>MRFKIVVLDGIYANPGDLIWDGLKPHGDFTIYERTAPEQVMDRALEADILIVNKVELRKALLYKLPKLKMIVISATGMNNVDLEAAKEHGVLVKNVVGYGAPSVAQHTFALILELTNRVSAHHHSVQNGEWDSGKGFSYTVSPVTGLSGKTLGIYGFGSIGREVASIGRAFGMNILVVSGHTLPADYPNYEFVSLPELFERSDIISLHAPLRDDNERVVNRALLSKMKPDARLINTARGPLIHEEDLKNWLMAHPMAGAALDVLEMEPPGAQHPLFGLTNCIITPHMAWTAKSARKKLIDEVVLHVTKFVSQQNSL</sequence>
<gene>
    <name evidence="7" type="ORF">ACHKAR_02415</name>
</gene>
<evidence type="ECO:0000256" key="1">
    <source>
        <dbReference type="ARBA" id="ARBA00005854"/>
    </source>
</evidence>
<keyword evidence="2 4" id="KW-0560">Oxidoreductase</keyword>